<name>A0A3E2HEQ7_SCYLI</name>
<reference evidence="2 3" key="1">
    <citation type="submission" date="2018-05" db="EMBL/GenBank/DDBJ databases">
        <title>Draft genome sequence of Scytalidium lignicola DSM 105466, a ubiquitous saprotrophic fungus.</title>
        <authorList>
            <person name="Buettner E."/>
            <person name="Gebauer A.M."/>
            <person name="Hofrichter M."/>
            <person name="Liers C."/>
            <person name="Kellner H."/>
        </authorList>
    </citation>
    <scope>NUCLEOTIDE SEQUENCE [LARGE SCALE GENOMIC DNA]</scope>
    <source>
        <strain evidence="2 3">DSM 105466</strain>
    </source>
</reference>
<evidence type="ECO:0008006" key="4">
    <source>
        <dbReference type="Google" id="ProtNLM"/>
    </source>
</evidence>
<dbReference type="AlphaFoldDB" id="A0A3E2HEQ7"/>
<feature type="compositionally biased region" description="Basic and acidic residues" evidence="1">
    <location>
        <begin position="355"/>
        <end position="376"/>
    </location>
</feature>
<feature type="non-terminal residue" evidence="2">
    <location>
        <position position="1"/>
    </location>
</feature>
<feature type="non-terminal residue" evidence="2">
    <location>
        <position position="384"/>
    </location>
</feature>
<evidence type="ECO:0000256" key="1">
    <source>
        <dbReference type="SAM" id="MobiDB-lite"/>
    </source>
</evidence>
<dbReference type="Proteomes" id="UP000258309">
    <property type="component" value="Unassembled WGS sequence"/>
</dbReference>
<proteinExistence type="predicted"/>
<dbReference type="EMBL" id="NCSJ02000071">
    <property type="protein sequence ID" value="RFU31643.1"/>
    <property type="molecule type" value="Genomic_DNA"/>
</dbReference>
<keyword evidence="3" id="KW-1185">Reference proteome</keyword>
<dbReference type="OrthoDB" id="268428at2759"/>
<sequence>MTSTAQVKREIIIDPEGDLNVQLIKRFGSGDTQRTEILVTMKVTRNVLETNSTFFKTMLAGPFKEASQNEIQGKMADSMYSKDKVDIKQIWIAIQTGRRYLFAIEKLEPWFDKWLKKNGGPQLSMFRLYELRSLRYPCHEFDCAWGFAAVTKRLAYHFNGHITEFNPTDFRNLHLPNRLIGGMNGARGNLRTKLHEGIYLQEDFLESQCDCKVQGLFEFEKALHATGVWPLENKMSGRGKLSISEIIDGLEDFKYTQPEKSNGTITATATCSCSKSRVENKIKEAIKKVWGNFDGLCLDCIDNLKTDDIDKDYWQHVWPFDDSDDERRTERKWDGKCRIKHDQPTWYFSWVARKQTHDAHEKEREERKRIKEERARQQRKGGRA</sequence>
<accession>A0A3E2HEQ7</accession>
<evidence type="ECO:0000313" key="3">
    <source>
        <dbReference type="Proteomes" id="UP000258309"/>
    </source>
</evidence>
<dbReference type="STRING" id="5539.A0A3E2HEQ7"/>
<gene>
    <name evidence="2" type="ORF">B7463_g4689</name>
</gene>
<protein>
    <recommendedName>
        <fullName evidence="4">BTB domain-containing protein</fullName>
    </recommendedName>
</protein>
<comment type="caution">
    <text evidence="2">The sequence shown here is derived from an EMBL/GenBank/DDBJ whole genome shotgun (WGS) entry which is preliminary data.</text>
</comment>
<organism evidence="2 3">
    <name type="scientific">Scytalidium lignicola</name>
    <name type="common">Hyphomycete</name>
    <dbReference type="NCBI Taxonomy" id="5539"/>
    <lineage>
        <taxon>Eukaryota</taxon>
        <taxon>Fungi</taxon>
        <taxon>Dikarya</taxon>
        <taxon>Ascomycota</taxon>
        <taxon>Pezizomycotina</taxon>
        <taxon>Leotiomycetes</taxon>
        <taxon>Leotiomycetes incertae sedis</taxon>
        <taxon>Scytalidium</taxon>
    </lineage>
</organism>
<evidence type="ECO:0000313" key="2">
    <source>
        <dbReference type="EMBL" id="RFU31643.1"/>
    </source>
</evidence>
<feature type="region of interest" description="Disordered" evidence="1">
    <location>
        <begin position="355"/>
        <end position="384"/>
    </location>
</feature>